<keyword evidence="2" id="KW-0812">Transmembrane</keyword>
<dbReference type="GO" id="GO:0003676">
    <property type="term" value="F:nucleic acid binding"/>
    <property type="evidence" value="ECO:0007669"/>
    <property type="project" value="InterPro"/>
</dbReference>
<dbReference type="EMBL" id="UZAU01000666">
    <property type="status" value="NOT_ANNOTATED_CDS"/>
    <property type="molecule type" value="Genomic_DNA"/>
</dbReference>
<dbReference type="PROSITE" id="PS50076">
    <property type="entry name" value="DNAJ_2"/>
    <property type="match status" value="1"/>
</dbReference>
<proteinExistence type="predicted"/>
<feature type="compositionally biased region" description="Basic and acidic residues" evidence="1">
    <location>
        <begin position="1314"/>
        <end position="1325"/>
    </location>
</feature>
<feature type="transmembrane region" description="Helical" evidence="2">
    <location>
        <begin position="1436"/>
        <end position="1457"/>
    </location>
</feature>
<dbReference type="Pfam" id="PF13370">
    <property type="entry name" value="Fer4_13"/>
    <property type="match status" value="1"/>
</dbReference>
<reference evidence="4" key="1">
    <citation type="submission" date="2018-11" db="EMBL/GenBank/DDBJ databases">
        <authorList>
            <person name="Grassa J C."/>
        </authorList>
    </citation>
    <scope>NUCLEOTIDE SEQUENCE [LARGE SCALE GENOMIC DNA]</scope>
</reference>
<keyword evidence="2" id="KW-1133">Transmembrane helix</keyword>
<evidence type="ECO:0000313" key="4">
    <source>
        <dbReference type="EnsemblPlants" id="cds.evm.model.07.1455"/>
    </source>
</evidence>
<feature type="region of interest" description="Disordered" evidence="1">
    <location>
        <begin position="1314"/>
        <end position="1337"/>
    </location>
</feature>
<dbReference type="InterPro" id="IPR002156">
    <property type="entry name" value="RNaseH_domain"/>
</dbReference>
<dbReference type="Pfam" id="PF13456">
    <property type="entry name" value="RVT_3"/>
    <property type="match status" value="1"/>
</dbReference>
<evidence type="ECO:0000313" key="5">
    <source>
        <dbReference type="Proteomes" id="UP000596661"/>
    </source>
</evidence>
<keyword evidence="2" id="KW-0472">Membrane</keyword>
<sequence length="1465" mass="162469">MKEEELREALAYLISYHKAAASIHSVTGNYATGDTGNSLPSVSGTPPAGVADFPSAAGVECFSAGVADIPFADGANFSSSGVVACHPGGDATPIKWRASPLDCLKMNNNAAYDSSNNKIGFGIIIRDSSGCVKAVMSKLVRGRYRPQEMEVKAMFHGLLLAQNMNIQLDLIETDSLLLANAINNPTTIKSHFHDSAADIHQHLSNFLLVCVRHVRRDANQAAHGLAKHALIKSEYPGGNSRPDYHFLCRKPFPPATRISLLFAITGVHTWDIFSEISGFLHDYSLSSTKNSYASSSARAIIQAWAELRDSLQHQSFHSNHLQALNTLINSQASLHVAEPQAKLVLSILSSPKLNLPHESYPPFFRLLYIWVRKSNRPTLALIDSVVEVISQYFSSQFDHVQNPLLFSEGVLLLGSLAFVRSASESSKRVCLELICKLLEEKHQLMGSFEAIVPDVLAGIGYALCSSVCDYYVRTLDILLGIWGKVGCPQGSLTHGLMILHLIEWVTSGLISSRSLENVNVFSHEALETMKENYVPFAVVMAAAGVLRTLNKSAAGGLRLDIISRLRVSAEDRIESVARNLISSTRDFYSSQNDLMVSLSLQCLSLALARSGPVSSRSPLFLCIASALLIEIFPLRRFYTKVLESSHGNPARILHNEVKEHLVNALFKEAGTITRVLCSQYASVTEESQSMVENLMWDYCHFIYMEHRKVALALRGESNELLTDIEKITESAFLMVVVFSLTVTKHKFSSKLNQAKVDLSVRILVAFSCLEYFRRIRLPEYMDTIREVVVTIQENDSACISFVESMPNYLDLTNGPDFILQHKTKYLWCKDEVQTARVLFYLRVIATCIERLPSPIFGKVVAPTMFLYLGDPNGKVARASHSTFVAFLSSGKESNEEERMSLKEQLAFYYMQRSLLGYPGITPFEGMASGVAALVRQLPAGSPAIFYCIHCLVEKTDRLCREDFSQQTDIWQNWQGESEPCATRVDEVVGTTDCTATKRWSAPVDPNSKPLLGFDRGRFDRIRKSTVIPCRARSTASSSSTSVTEFDLYDLLGVHSSSDQSQIKNAYRSLQKRCHPDIAGPPGHDMAIILNEAYAVLSDPSSRLAYDKEYAKHAQLKGYTGKPIYSVWCGSESEERAVFVDEVKCVGCLKCALFAEKTFAIETVYGRARVVAQWADPEHKIQEAIGACPVDCISIVEKSDLAALEFLMSKQPRGNVRIGMGNAAGMRVSNIFVDVKKFQTRYQEVMEKSSAQGSEETLVQRAARMSTMQAIRSISNWLYWQTPRAGGSTMKPQLYLPATTQKSTEPDIAKLRDAVAAKKKKERDGSRQTQGTPSKNYIYDDEYWSPSTHALPAASSQENLFPRIVPKTPPAKEWKQTSDKDRITSKNKQRNPVKFFVPLGIGVLAASIVQMHGEGVVGRLEEHPGGSLALQIVNSPWLPVFLTSITWYIIGTVLVQFVEAIRSREN</sequence>
<dbReference type="InterPro" id="IPR001623">
    <property type="entry name" value="DnaJ_domain"/>
</dbReference>
<dbReference type="Pfam" id="PF00226">
    <property type="entry name" value="DnaJ"/>
    <property type="match status" value="1"/>
</dbReference>
<evidence type="ECO:0000256" key="1">
    <source>
        <dbReference type="SAM" id="MobiDB-lite"/>
    </source>
</evidence>
<dbReference type="Proteomes" id="UP000596661">
    <property type="component" value="Chromosome 7"/>
</dbReference>
<dbReference type="SUPFAM" id="SSF53098">
    <property type="entry name" value="Ribonuclease H-like"/>
    <property type="match status" value="1"/>
</dbReference>
<dbReference type="InterPro" id="IPR036397">
    <property type="entry name" value="RNaseH_sf"/>
</dbReference>
<dbReference type="GO" id="GO:0004523">
    <property type="term" value="F:RNA-DNA hybrid ribonuclease activity"/>
    <property type="evidence" value="ECO:0007669"/>
    <property type="project" value="InterPro"/>
</dbReference>
<dbReference type="InterPro" id="IPR036869">
    <property type="entry name" value="J_dom_sf"/>
</dbReference>
<dbReference type="SUPFAM" id="SSF54862">
    <property type="entry name" value="4Fe-4S ferredoxins"/>
    <property type="match status" value="1"/>
</dbReference>
<evidence type="ECO:0000259" key="3">
    <source>
        <dbReference type="PROSITE" id="PS50076"/>
    </source>
</evidence>
<reference evidence="4" key="2">
    <citation type="submission" date="2021-03" db="UniProtKB">
        <authorList>
            <consortium name="EnsemblPlants"/>
        </authorList>
    </citation>
    <scope>IDENTIFICATION</scope>
</reference>
<dbReference type="Gramene" id="evm.model.07.1455">
    <property type="protein sequence ID" value="cds.evm.model.07.1455"/>
    <property type="gene ID" value="evm.TU.07.1455"/>
</dbReference>
<dbReference type="InterPro" id="IPR044730">
    <property type="entry name" value="RNase_H-like_dom_plant"/>
</dbReference>
<dbReference type="Gene3D" id="3.30.70.20">
    <property type="match status" value="1"/>
</dbReference>
<protein>
    <recommendedName>
        <fullName evidence="3">J domain-containing protein</fullName>
    </recommendedName>
</protein>
<dbReference type="SUPFAM" id="SSF46565">
    <property type="entry name" value="Chaperone J-domain"/>
    <property type="match status" value="1"/>
</dbReference>
<dbReference type="InterPro" id="IPR012337">
    <property type="entry name" value="RNaseH-like_sf"/>
</dbReference>
<dbReference type="PANTHER" id="PTHR36337">
    <property type="entry name" value="OBSCURIN-LIKE PROTEIN"/>
    <property type="match status" value="1"/>
</dbReference>
<accession>A0A803Q2P8</accession>
<dbReference type="PANTHER" id="PTHR36337:SF1">
    <property type="entry name" value="OBSCURIN-LIKE PROTEIN"/>
    <property type="match status" value="1"/>
</dbReference>
<dbReference type="EnsemblPlants" id="evm.model.07.1455">
    <property type="protein sequence ID" value="cds.evm.model.07.1455"/>
    <property type="gene ID" value="evm.TU.07.1455"/>
</dbReference>
<dbReference type="Gene3D" id="1.10.287.110">
    <property type="entry name" value="DnaJ domain"/>
    <property type="match status" value="1"/>
</dbReference>
<keyword evidence="5" id="KW-1185">Reference proteome</keyword>
<dbReference type="Gene3D" id="3.30.420.10">
    <property type="entry name" value="Ribonuclease H-like superfamily/Ribonuclease H"/>
    <property type="match status" value="1"/>
</dbReference>
<dbReference type="CDD" id="cd06257">
    <property type="entry name" value="DnaJ"/>
    <property type="match status" value="1"/>
</dbReference>
<dbReference type="CDD" id="cd06222">
    <property type="entry name" value="RNase_H_like"/>
    <property type="match status" value="1"/>
</dbReference>
<name>A0A803Q2P8_CANSA</name>
<evidence type="ECO:0000256" key="2">
    <source>
        <dbReference type="SAM" id="Phobius"/>
    </source>
</evidence>
<feature type="domain" description="J" evidence="3">
    <location>
        <begin position="1046"/>
        <end position="1109"/>
    </location>
</feature>
<dbReference type="SMART" id="SM00271">
    <property type="entry name" value="DnaJ"/>
    <property type="match status" value="1"/>
</dbReference>
<organism evidence="4 5">
    <name type="scientific">Cannabis sativa</name>
    <name type="common">Hemp</name>
    <name type="synonym">Marijuana</name>
    <dbReference type="NCBI Taxonomy" id="3483"/>
    <lineage>
        <taxon>Eukaryota</taxon>
        <taxon>Viridiplantae</taxon>
        <taxon>Streptophyta</taxon>
        <taxon>Embryophyta</taxon>
        <taxon>Tracheophyta</taxon>
        <taxon>Spermatophyta</taxon>
        <taxon>Magnoliopsida</taxon>
        <taxon>eudicotyledons</taxon>
        <taxon>Gunneridae</taxon>
        <taxon>Pentapetalae</taxon>
        <taxon>rosids</taxon>
        <taxon>fabids</taxon>
        <taxon>Rosales</taxon>
        <taxon>Cannabaceae</taxon>
        <taxon>Cannabis</taxon>
    </lineage>
</organism>